<feature type="region of interest" description="Disordered" evidence="1">
    <location>
        <begin position="346"/>
        <end position="381"/>
    </location>
</feature>
<dbReference type="InterPro" id="IPR011009">
    <property type="entry name" value="Kinase-like_dom_sf"/>
</dbReference>
<comment type="caution">
    <text evidence="3">The sequence shown here is derived from an EMBL/GenBank/DDBJ whole genome shotgun (WGS) entry which is preliminary data.</text>
</comment>
<feature type="compositionally biased region" description="Basic and acidic residues" evidence="1">
    <location>
        <begin position="355"/>
        <end position="374"/>
    </location>
</feature>
<sequence>MSALAEVGAVAAAHGLRLRRAWPRGAEHLLLELVPDGGGSAVAGQWFADAGRAARVAAGTGDPARAAGRVVLQPRGADRRLPALARVLARPGARLVAHRPERRAVVRLGDGSYAKVVRSAAVADLVASAAAAAATGLRVPTVLDVDEVDGVVTTRALPGRTLHALLADPAVDPAPAARELGRALAVLHASPLPPGARVHDAAAEAAVLARWRGLARAHGVPVGEAPAPPPAGAGPLVPVHRDLHDKQVLVDDRGRVGLLDFDLAAAGEAALDVANLLVHLELRAHQGVCAPDRAVAVRVAVLDGYRPAPRVSARIPAYEALTRARLAAVYGFRPGSPAAVLRWGAGPEAAAGGPTRKDSDVHSRHRTRAADPRDIAGGLPS</sequence>
<dbReference type="AlphaFoldDB" id="A0A919U5E7"/>
<gene>
    <name evidence="3" type="ORF">Cpa01nite_05960</name>
</gene>
<protein>
    <recommendedName>
        <fullName evidence="2">Aminoglycoside phosphotransferase domain-containing protein</fullName>
    </recommendedName>
</protein>
<name>A0A919U5E7_9CELL</name>
<dbReference type="InterPro" id="IPR002575">
    <property type="entry name" value="Aminoglycoside_PTrfase"/>
</dbReference>
<accession>A0A919U5E7</accession>
<dbReference type="SUPFAM" id="SSF56112">
    <property type="entry name" value="Protein kinase-like (PK-like)"/>
    <property type="match status" value="1"/>
</dbReference>
<dbReference type="Gene3D" id="3.90.1200.10">
    <property type="match status" value="1"/>
</dbReference>
<reference evidence="3" key="1">
    <citation type="submission" date="2021-01" db="EMBL/GenBank/DDBJ databases">
        <title>Whole genome shotgun sequence of Cellulomonas pakistanensis NBRC 110800.</title>
        <authorList>
            <person name="Komaki H."/>
            <person name="Tamura T."/>
        </authorList>
    </citation>
    <scope>NUCLEOTIDE SEQUENCE</scope>
    <source>
        <strain evidence="3">NBRC 110800</strain>
    </source>
</reference>
<evidence type="ECO:0000259" key="2">
    <source>
        <dbReference type="Pfam" id="PF01636"/>
    </source>
</evidence>
<dbReference type="Proteomes" id="UP000642125">
    <property type="component" value="Unassembled WGS sequence"/>
</dbReference>
<feature type="domain" description="Aminoglycoside phosphotransferase" evidence="2">
    <location>
        <begin position="102"/>
        <end position="280"/>
    </location>
</feature>
<keyword evidence="4" id="KW-1185">Reference proteome</keyword>
<proteinExistence type="predicted"/>
<dbReference type="Pfam" id="PF01636">
    <property type="entry name" value="APH"/>
    <property type="match status" value="1"/>
</dbReference>
<evidence type="ECO:0000313" key="4">
    <source>
        <dbReference type="Proteomes" id="UP000642125"/>
    </source>
</evidence>
<evidence type="ECO:0000313" key="3">
    <source>
        <dbReference type="EMBL" id="GIG35215.1"/>
    </source>
</evidence>
<dbReference type="EMBL" id="BONO01000003">
    <property type="protein sequence ID" value="GIG35215.1"/>
    <property type="molecule type" value="Genomic_DNA"/>
</dbReference>
<organism evidence="3 4">
    <name type="scientific">Cellulomonas pakistanensis</name>
    <dbReference type="NCBI Taxonomy" id="992287"/>
    <lineage>
        <taxon>Bacteria</taxon>
        <taxon>Bacillati</taxon>
        <taxon>Actinomycetota</taxon>
        <taxon>Actinomycetes</taxon>
        <taxon>Micrococcales</taxon>
        <taxon>Cellulomonadaceae</taxon>
        <taxon>Cellulomonas</taxon>
    </lineage>
</organism>
<evidence type="ECO:0000256" key="1">
    <source>
        <dbReference type="SAM" id="MobiDB-lite"/>
    </source>
</evidence>
<dbReference type="RefSeq" id="WP_203667272.1">
    <property type="nucleotide sequence ID" value="NZ_BONO01000003.1"/>
</dbReference>